<keyword evidence="2" id="KW-1185">Reference proteome</keyword>
<gene>
    <name evidence="1" type="ORF">D0Z00_003260</name>
</gene>
<comment type="caution">
    <text evidence="1">The sequence shown here is derived from an EMBL/GenBank/DDBJ whole genome shotgun (WGS) entry which is preliminary data.</text>
</comment>
<sequence>MPNDTHVPNHQDRENSKRLEVLAALSSSPEESSNSTINPGPVAPSITGSSTRPDTPEHSLTFNSFGRGLSPVLANANQPALSDHVGNSNFSYPTNNDPGAQRATLRDRFFGSGNAHQEEDIEMISTFGPNNREILEVPLFDDSSTLAKKQNSIAVREVSATETLSQYGSWVSRETEANPTLRARAAAVFSVVRDFVLRIEKPLPSAGCRTIPVELVNNRPLLVDARTHKPYCDNLITSSIYNVYNFLPRQLVAQFSKLANL</sequence>
<proteinExistence type="predicted"/>
<evidence type="ECO:0000313" key="1">
    <source>
        <dbReference type="EMBL" id="KAF5095112.1"/>
    </source>
</evidence>
<evidence type="ECO:0000313" key="2">
    <source>
        <dbReference type="Proteomes" id="UP000744676"/>
    </source>
</evidence>
<dbReference type="Proteomes" id="UP000744676">
    <property type="component" value="Unassembled WGS sequence"/>
</dbReference>
<name>A0ACB6V1R1_9ASCO</name>
<dbReference type="EMBL" id="QVQA01000136">
    <property type="protein sequence ID" value="KAF5095112.1"/>
    <property type="molecule type" value="Genomic_DNA"/>
</dbReference>
<accession>A0ACB6V1R1</accession>
<protein>
    <submittedName>
        <fullName evidence="1">Uncharacterized protein</fullName>
    </submittedName>
</protein>
<organism evidence="1 2">
    <name type="scientific">Geotrichum galactomycetum</name>
    <dbReference type="NCBI Taxonomy" id="27317"/>
    <lineage>
        <taxon>Eukaryota</taxon>
        <taxon>Fungi</taxon>
        <taxon>Dikarya</taxon>
        <taxon>Ascomycota</taxon>
        <taxon>Saccharomycotina</taxon>
        <taxon>Dipodascomycetes</taxon>
        <taxon>Dipodascales</taxon>
        <taxon>Dipodascaceae</taxon>
        <taxon>Geotrichum</taxon>
    </lineage>
</organism>
<reference evidence="1 2" key="1">
    <citation type="journal article" date="2020" name="Front. Microbiol.">
        <title>Phenotypic and Genetic Characterization of the Cheese Ripening Yeast Geotrichum candidum.</title>
        <authorList>
            <person name="Perkins V."/>
            <person name="Vignola S."/>
            <person name="Lessard M.H."/>
            <person name="Plante P.L."/>
            <person name="Corbeil J."/>
            <person name="Dugat-Bony E."/>
            <person name="Frenette M."/>
            <person name="Labrie S."/>
        </authorList>
    </citation>
    <scope>NUCLEOTIDE SEQUENCE [LARGE SCALE GENOMIC DNA]</scope>
    <source>
        <strain evidence="1 2">LMA-1147</strain>
    </source>
</reference>